<feature type="coiled-coil region" evidence="4">
    <location>
        <begin position="1076"/>
        <end position="1110"/>
    </location>
</feature>
<dbReference type="FunFam" id="2.130.10.10:FF:000271">
    <property type="entry name" value="cilia- and flagella-associated protein 57"/>
    <property type="match status" value="1"/>
</dbReference>
<dbReference type="Pfam" id="PF23414">
    <property type="entry name" value="Beta-prop_EML_2"/>
    <property type="match status" value="1"/>
</dbReference>
<dbReference type="InterPro" id="IPR001680">
    <property type="entry name" value="WD40_rpt"/>
</dbReference>
<feature type="coiled-coil region" evidence="4">
    <location>
        <begin position="926"/>
        <end position="974"/>
    </location>
</feature>
<dbReference type="PANTHER" id="PTHR32215">
    <property type="entry name" value="CILIA- AND FLAGELLA-ASSOCIATED PROTEIN 57"/>
    <property type="match status" value="1"/>
</dbReference>
<feature type="repeat" description="WD" evidence="3">
    <location>
        <begin position="331"/>
        <end position="372"/>
    </location>
</feature>
<feature type="non-terminal residue" evidence="6">
    <location>
        <position position="1"/>
    </location>
</feature>
<dbReference type="SMART" id="SM00320">
    <property type="entry name" value="WD40"/>
    <property type="match status" value="5"/>
</dbReference>
<dbReference type="OrthoDB" id="10251741at2759"/>
<feature type="coiled-coil region" evidence="4">
    <location>
        <begin position="680"/>
        <end position="883"/>
    </location>
</feature>
<dbReference type="SUPFAM" id="SSF50978">
    <property type="entry name" value="WD40 repeat-like"/>
    <property type="match status" value="2"/>
</dbReference>
<evidence type="ECO:0000313" key="6">
    <source>
        <dbReference type="EMBL" id="KAG0119206.1"/>
    </source>
</evidence>
<keyword evidence="6" id="KW-0966">Cell projection</keyword>
<proteinExistence type="predicted"/>
<keyword evidence="1 3" id="KW-0853">WD repeat</keyword>
<dbReference type="EMBL" id="JADDUC020000009">
    <property type="protein sequence ID" value="KAI1236740.1"/>
    <property type="molecule type" value="Genomic_DNA"/>
</dbReference>
<dbReference type="PROSITE" id="PS50294">
    <property type="entry name" value="WD_REPEATS_REGION"/>
    <property type="match status" value="1"/>
</dbReference>
<dbReference type="InterPro" id="IPR015943">
    <property type="entry name" value="WD40/YVTN_repeat-like_dom_sf"/>
</dbReference>
<evidence type="ECO:0000259" key="5">
    <source>
        <dbReference type="Pfam" id="PF23414"/>
    </source>
</evidence>
<evidence type="ECO:0000256" key="3">
    <source>
        <dbReference type="PROSITE-ProRule" id="PRU00221"/>
    </source>
</evidence>
<organism evidence="6">
    <name type="scientific">Lamprotornis superbus</name>
    <dbReference type="NCBI Taxonomy" id="245042"/>
    <lineage>
        <taxon>Eukaryota</taxon>
        <taxon>Metazoa</taxon>
        <taxon>Chordata</taxon>
        <taxon>Craniata</taxon>
        <taxon>Vertebrata</taxon>
        <taxon>Euteleostomi</taxon>
        <taxon>Archelosauria</taxon>
        <taxon>Archosauria</taxon>
        <taxon>Dinosauria</taxon>
        <taxon>Saurischia</taxon>
        <taxon>Theropoda</taxon>
        <taxon>Coelurosauria</taxon>
        <taxon>Aves</taxon>
        <taxon>Neognathae</taxon>
        <taxon>Neoaves</taxon>
        <taxon>Telluraves</taxon>
        <taxon>Australaves</taxon>
        <taxon>Passeriformes</taxon>
        <taxon>Sturnidae</taxon>
        <taxon>Lamprotornis</taxon>
    </lineage>
</organism>
<reference evidence="7 8" key="2">
    <citation type="journal article" date="2021" name="J. Hered.">
        <title>Feather Gene Expression Elucidates the Developmental Basis of Plumage Iridescence in African Starlings.</title>
        <authorList>
            <person name="Rubenstein D.R."/>
            <person name="Corvelo A."/>
            <person name="MacManes M.D."/>
            <person name="Maia R."/>
            <person name="Narzisi G."/>
            <person name="Rousaki A."/>
            <person name="Vandenabeele P."/>
            <person name="Shawkey M.D."/>
            <person name="Solomon J."/>
        </authorList>
    </citation>
    <scope>NUCLEOTIDE SEQUENCE [LARGE SCALE GENOMIC DNA]</scope>
    <source>
        <strain evidence="7">SS15</strain>
    </source>
</reference>
<protein>
    <submittedName>
        <fullName evidence="6">Cilia- and flagella-associated protein 57</fullName>
    </submittedName>
</protein>
<keyword evidence="6" id="KW-0282">Flagellum</keyword>
<accession>A0A835TUD1</accession>
<dbReference type="PROSITE" id="PS50082">
    <property type="entry name" value="WD_REPEATS_2"/>
    <property type="match status" value="3"/>
</dbReference>
<reference evidence="7" key="3">
    <citation type="submission" date="2022-01" db="EMBL/GenBank/DDBJ databases">
        <authorList>
            <person name="Rubenstein D.R."/>
        </authorList>
    </citation>
    <scope>NUCLEOTIDE SEQUENCE</scope>
    <source>
        <strain evidence="7">SS15</strain>
        <tissue evidence="7">Liver</tissue>
    </source>
</reference>
<evidence type="ECO:0000313" key="8">
    <source>
        <dbReference type="Proteomes" id="UP000618051"/>
    </source>
</evidence>
<comment type="caution">
    <text evidence="6">The sequence shown here is derived from an EMBL/GenBank/DDBJ whole genome shotgun (WGS) entry which is preliminary data.</text>
</comment>
<keyword evidence="2" id="KW-0677">Repeat</keyword>
<evidence type="ECO:0000256" key="2">
    <source>
        <dbReference type="ARBA" id="ARBA00022737"/>
    </source>
</evidence>
<keyword evidence="4" id="KW-0175">Coiled coil</keyword>
<evidence type="ECO:0000313" key="7">
    <source>
        <dbReference type="EMBL" id="KAI1236740.1"/>
    </source>
</evidence>
<feature type="repeat" description="WD" evidence="3">
    <location>
        <begin position="454"/>
        <end position="495"/>
    </location>
</feature>
<keyword evidence="8" id="KW-1185">Reference proteome</keyword>
<dbReference type="PANTHER" id="PTHR32215:SF0">
    <property type="entry name" value="CILIA- AND FLAGELLA-ASSOCIATED PROTEIN 57"/>
    <property type="match status" value="1"/>
</dbReference>
<dbReference type="EMBL" id="JADDUC010000092">
    <property type="protein sequence ID" value="KAG0119206.1"/>
    <property type="molecule type" value="Genomic_DNA"/>
</dbReference>
<evidence type="ECO:0000256" key="1">
    <source>
        <dbReference type="ARBA" id="ARBA00022574"/>
    </source>
</evidence>
<evidence type="ECO:0000256" key="4">
    <source>
        <dbReference type="SAM" id="Coils"/>
    </source>
</evidence>
<keyword evidence="6" id="KW-0969">Cilium</keyword>
<reference evidence="6" key="1">
    <citation type="submission" date="2020-10" db="EMBL/GenBank/DDBJ databases">
        <title>Feather gene expression reveals the developmental basis of iridescence in African starlings.</title>
        <authorList>
            <person name="Rubenstein D.R."/>
        </authorList>
    </citation>
    <scope>NUCLEOTIDE SEQUENCE</scope>
    <source>
        <strain evidence="6">SS15</strain>
        <tissue evidence="6">Liver</tissue>
    </source>
</reference>
<dbReference type="InterPro" id="IPR055442">
    <property type="entry name" value="Beta-prop_EML-like_2nd"/>
</dbReference>
<dbReference type="InterPro" id="IPR052993">
    <property type="entry name" value="CFA-57"/>
</dbReference>
<feature type="domain" description="EML-like second beta-propeller" evidence="5">
    <location>
        <begin position="339"/>
        <end position="613"/>
    </location>
</feature>
<dbReference type="InterPro" id="IPR036322">
    <property type="entry name" value="WD40_repeat_dom_sf"/>
</dbReference>
<gene>
    <name evidence="7" type="ORF">IHE44_0014993</name>
    <name evidence="6" type="ORF">IHE44_014783</name>
</gene>
<sequence>TEKSRGVQALAVSPDRRFLAVSEAAGEQPVLAVYELMAERARRRKVLAAAELPARQTVSLAFSPDSRFLAAATAPPEGHLACWLWEKQQLAASVRVQAAGDGPCQVSFNPQDNTQVCITGNGFFKLFKYSEGYLKQMNLQRGEPENYLCHAWLSKEEVICGTDTGKLTLFETGELHWQTSLEYRKPPRELKEDTTTEEYESLYAFLNCISGVSSGLAFEDNGLQQHSLPQISAVAAYSKGFACSPSPGVVLLFEKTKEKEVFKESQEVWLPQDLFSTEPKKSSRQDITCICFSPSEEMMVVSTNKNQLYMFTMFSTKLIREKTSYFAYMNFPLHSNSITGLDMCIWKPILATCSLDRSVRIWNYKTNTLELCKEYQEEAYTVSLHPTGFFCLVGFSDKLRFISLLYEDMHVFKEFAVKKCRECSFSNGGHLFAAVNGNVIQIYSSITFENVTNLKGHTGKVHAIKWSADDTKFVSCDTHGAVYEWNLLTGRKESECVLKTCIYSSISLTYDAKIIFAVGSDQTLKEISKSSIQHEVPAFDVVYTTVAVSRSGRTIFVGTSLGTIRAMKYPLTLKKDFSEYQAHAGAVTKMTVTSDDQFLLTASEDGCVFIWKVHDKEGGGVKREQELEYAEEVLIMRSDIDEKSQAILDLQICVKDLQTESDYELRLKDLYCEGKIKALEENFTQEIDSLKTKHQILQEEKEKQELQHQVQLSELMDKQAREVQQLESESSQKLSMENEKYQELQVKSQKMEEEYEKQLHNLEESKTMAVAELKEHYKKKLKDKSVLLEEAKENMRKQIEVHEEMEKLIYEEGDKEILELKNKYERQLMEEKESNIQLKGEIGVMNKRLNSLQKELKDRNRDIEEMRLEQQKLQDIIKSLRKDILALKTDIKERTETILEKEKHINDLKMKNQELQNFKFVLSYRIEEFKKQIESRENDIETMKKQISEMEEELEQFRKETIELKLNITQLQQKQKATAREVHREMEKKQDMETLIKRFKADLHHCVSFIHHPRKMKDSICELYTKYVHQSDMVGAQAEDADLQQQLKKQQEYNERNLTVLRKKVTKDKEMHHTAYMRIMQENVSLIKEINDLRQELRVANAQVHNLQSALRLNKNKKAIQDTAPSCELLSSPDVLRLNPEVESEKIIEMQQLEIQYLRDQIQEKGQALNLGTLFSQTRLKRILNLILVAKSQVQKHLLLSSSLDLHCSVSHFGTSLKELELLFSPVLFFLHFPGNFPAAQTNVGNQLFCSMVNSAAAAVSQGGGSAAPFWWEDGTTATSCLTDYLPELLP</sequence>
<name>A0A835TUD1_9PASS</name>
<feature type="repeat" description="WD" evidence="3">
    <location>
        <begin position="580"/>
        <end position="613"/>
    </location>
</feature>
<dbReference type="Gene3D" id="1.10.287.1490">
    <property type="match status" value="1"/>
</dbReference>
<dbReference type="Gene3D" id="2.130.10.10">
    <property type="entry name" value="YVTN repeat-like/Quinoprotein amine dehydrogenase"/>
    <property type="match status" value="2"/>
</dbReference>
<dbReference type="Proteomes" id="UP000618051">
    <property type="component" value="Unassembled WGS sequence"/>
</dbReference>